<keyword evidence="3" id="KW-1185">Reference proteome</keyword>
<evidence type="ECO:0000313" key="2">
    <source>
        <dbReference type="EMBL" id="MXP32291.1"/>
    </source>
</evidence>
<dbReference type="RefSeq" id="WP_160779641.1">
    <property type="nucleotide sequence ID" value="NZ_BAAAZF010000001.1"/>
</dbReference>
<comment type="caution">
    <text evidence="2">The sequence shown here is derived from an EMBL/GenBank/DDBJ whole genome shotgun (WGS) entry which is preliminary data.</text>
</comment>
<accession>A0A845ATZ1</accession>
<dbReference type="OrthoDB" id="7426580at2"/>
<feature type="region of interest" description="Disordered" evidence="1">
    <location>
        <begin position="1"/>
        <end position="40"/>
    </location>
</feature>
<proteinExistence type="predicted"/>
<evidence type="ECO:0008006" key="4">
    <source>
        <dbReference type="Google" id="ProtNLM"/>
    </source>
</evidence>
<gene>
    <name evidence="2" type="ORF">GRI94_10725</name>
</gene>
<evidence type="ECO:0000313" key="3">
    <source>
        <dbReference type="Proteomes" id="UP000446786"/>
    </source>
</evidence>
<sequence length="203" mass="21226">MAKSPTSGSSAKPKTKRATKAKASPAKAEPEVLEAQAHREEAKSRFNAALDEAKAGAAALKAEAGEVVGTYREQAKGKSTDLTADAKAYGEEAKVRASELAEETKVRAGELAVEGKAKASDALSALGKMVADNAAAIDDQFGPKYGDYARNASRSLQENAAKLEAKSVEEIGDDAREFVRKSPGTAIGLAAIGGYILARLFRR</sequence>
<reference evidence="2 3" key="1">
    <citation type="submission" date="2019-12" db="EMBL/GenBank/DDBJ databases">
        <title>Genomic-based taxomic classification of the family Erythrobacteraceae.</title>
        <authorList>
            <person name="Xu L."/>
        </authorList>
    </citation>
    <scope>NUCLEOTIDE SEQUENCE [LARGE SCALE GENOMIC DNA]</scope>
    <source>
        <strain evidence="2 3">JCM 16677</strain>
    </source>
</reference>
<name>A0A845ATZ1_9SPHN</name>
<protein>
    <recommendedName>
        <fullName evidence="4">DUF883 domain-containing protein</fullName>
    </recommendedName>
</protein>
<dbReference type="AlphaFoldDB" id="A0A845ATZ1"/>
<dbReference type="EMBL" id="WTYE01000001">
    <property type="protein sequence ID" value="MXP32291.1"/>
    <property type="molecule type" value="Genomic_DNA"/>
</dbReference>
<dbReference type="Gene3D" id="1.20.120.20">
    <property type="entry name" value="Apolipoprotein"/>
    <property type="match status" value="1"/>
</dbReference>
<organism evidence="2 3">
    <name type="scientific">Parerythrobacter jejuensis</name>
    <dbReference type="NCBI Taxonomy" id="795812"/>
    <lineage>
        <taxon>Bacteria</taxon>
        <taxon>Pseudomonadati</taxon>
        <taxon>Pseudomonadota</taxon>
        <taxon>Alphaproteobacteria</taxon>
        <taxon>Sphingomonadales</taxon>
        <taxon>Erythrobacteraceae</taxon>
        <taxon>Parerythrobacter</taxon>
    </lineage>
</organism>
<dbReference type="Proteomes" id="UP000446786">
    <property type="component" value="Unassembled WGS sequence"/>
</dbReference>
<evidence type="ECO:0000256" key="1">
    <source>
        <dbReference type="SAM" id="MobiDB-lite"/>
    </source>
</evidence>
<dbReference type="SUPFAM" id="SSF58113">
    <property type="entry name" value="Apolipoprotein A-I"/>
    <property type="match status" value="1"/>
</dbReference>